<organism evidence="2 3">
    <name type="scientific">Candidatus Taylorbacteria bacterium RIFCSPLOWO2_02_FULL_46_40</name>
    <dbReference type="NCBI Taxonomy" id="1802329"/>
    <lineage>
        <taxon>Bacteria</taxon>
        <taxon>Candidatus Tayloriibacteriota</taxon>
    </lineage>
</organism>
<keyword evidence="1" id="KW-1133">Transmembrane helix</keyword>
<comment type="caution">
    <text evidence="2">The sequence shown here is derived from an EMBL/GenBank/DDBJ whole genome shotgun (WGS) entry which is preliminary data.</text>
</comment>
<keyword evidence="1" id="KW-0812">Transmembrane</keyword>
<name>A0A1G2NY42_9BACT</name>
<reference evidence="2 3" key="1">
    <citation type="journal article" date="2016" name="Nat. Commun.">
        <title>Thousands of microbial genomes shed light on interconnected biogeochemical processes in an aquifer system.</title>
        <authorList>
            <person name="Anantharaman K."/>
            <person name="Brown C.T."/>
            <person name="Hug L.A."/>
            <person name="Sharon I."/>
            <person name="Castelle C.J."/>
            <person name="Probst A.J."/>
            <person name="Thomas B.C."/>
            <person name="Singh A."/>
            <person name="Wilkins M.J."/>
            <person name="Karaoz U."/>
            <person name="Brodie E.L."/>
            <person name="Williams K.H."/>
            <person name="Hubbard S.S."/>
            <person name="Banfield J.F."/>
        </authorList>
    </citation>
    <scope>NUCLEOTIDE SEQUENCE [LARGE SCALE GENOMIC DNA]</scope>
</reference>
<evidence type="ECO:0000313" key="2">
    <source>
        <dbReference type="EMBL" id="OHA40994.1"/>
    </source>
</evidence>
<sequence>MELAKFEVAVFFPSVFDRILVLFFMDEDKEKTKSSDEHPIWQIVGLVAVLLIFGTLFQRVASFFSRQDISDIFSSGIFSLNGLTPFDPGVTAVGEPISIKGISYLFDAPGGDVIIEIGSGVAGVITGNPVYYGGEVFWPVEMDRIDVQVNGFVAASGISFDDGRDSRKAASPVGREVALKKDTRSYADLDWGGSARRSGGARGVIVAGPIFSGGERYWLVDFEKGADGYVAEGDLLFVSNSLLRRIVDVWKIIAIIVSLIGLTGAIYAYIRLVELRKDEADVFSADRPVEELVGDKIDPRWQRINNHIESENPSDWRLAILEADVVLDEMLQKMGYHGETMGDRLKNVEVSDFTTIELAWEAHKIRNRIAHSGGDFMVTQREARRVIELYRQVFSEFKMKTE</sequence>
<dbReference type="AlphaFoldDB" id="A0A1G2NY42"/>
<feature type="transmembrane region" description="Helical" evidence="1">
    <location>
        <begin position="7"/>
        <end position="25"/>
    </location>
</feature>
<evidence type="ECO:0000313" key="3">
    <source>
        <dbReference type="Proteomes" id="UP000176429"/>
    </source>
</evidence>
<proteinExistence type="predicted"/>
<feature type="transmembrane region" description="Helical" evidence="1">
    <location>
        <begin position="40"/>
        <end position="57"/>
    </location>
</feature>
<dbReference type="Proteomes" id="UP000176429">
    <property type="component" value="Unassembled WGS sequence"/>
</dbReference>
<evidence type="ECO:0000256" key="1">
    <source>
        <dbReference type="SAM" id="Phobius"/>
    </source>
</evidence>
<feature type="transmembrane region" description="Helical" evidence="1">
    <location>
        <begin position="249"/>
        <end position="270"/>
    </location>
</feature>
<gene>
    <name evidence="2" type="ORF">A3H68_02135</name>
</gene>
<dbReference type="EMBL" id="MHSH01000041">
    <property type="protein sequence ID" value="OHA40994.1"/>
    <property type="molecule type" value="Genomic_DNA"/>
</dbReference>
<accession>A0A1G2NY42</accession>
<keyword evidence="1" id="KW-0472">Membrane</keyword>
<protein>
    <submittedName>
        <fullName evidence="2">Uncharacterized protein</fullName>
    </submittedName>
</protein>